<accession>A0A8C5LB05</accession>
<dbReference type="GO" id="GO:0002903">
    <property type="term" value="P:negative regulation of B cell apoptotic process"/>
    <property type="evidence" value="ECO:0007669"/>
    <property type="project" value="Ensembl"/>
</dbReference>
<comment type="similarity">
    <text evidence="2 12">Belongs to the IL-2 family.</text>
</comment>
<keyword evidence="8 12" id="KW-0339">Growth factor</keyword>
<dbReference type="GO" id="GO:2000320">
    <property type="term" value="P:negative regulation of T-helper 17 cell differentiation"/>
    <property type="evidence" value="ECO:0007669"/>
    <property type="project" value="Ensembl"/>
</dbReference>
<keyword evidence="10 12" id="KW-1015">Disulfide bond</keyword>
<keyword evidence="4 12" id="KW-0202">Cytokine</keyword>
<dbReference type="GO" id="GO:0032740">
    <property type="term" value="P:positive regulation of interleukin-17 production"/>
    <property type="evidence" value="ECO:0007669"/>
    <property type="project" value="Ensembl"/>
</dbReference>
<dbReference type="GO" id="GO:0002250">
    <property type="term" value="P:adaptive immune response"/>
    <property type="evidence" value="ECO:0007669"/>
    <property type="project" value="UniProtKB-KW"/>
</dbReference>
<dbReference type="GO" id="GO:0048304">
    <property type="term" value="P:positive regulation of isotype switching to IgG isotypes"/>
    <property type="evidence" value="ECO:0007669"/>
    <property type="project" value="Ensembl"/>
</dbReference>
<dbReference type="GO" id="GO:2000561">
    <property type="term" value="P:regulation of CD4-positive, alpha-beta T cell proliferation"/>
    <property type="evidence" value="ECO:0007669"/>
    <property type="project" value="Ensembl"/>
</dbReference>
<dbReference type="OMA" id="NGVNNYE"/>
<evidence type="ECO:0000256" key="2">
    <source>
        <dbReference type="ARBA" id="ARBA00006949"/>
    </source>
</evidence>
<comment type="subcellular location">
    <subcellularLocation>
        <location evidence="1 12">Secreted</location>
    </subcellularLocation>
</comment>
<dbReference type="GO" id="GO:0097696">
    <property type="term" value="P:cell surface receptor signaling pathway via STAT"/>
    <property type="evidence" value="ECO:0007669"/>
    <property type="project" value="Ensembl"/>
</dbReference>
<dbReference type="GO" id="GO:0050798">
    <property type="term" value="P:activated T cell proliferation"/>
    <property type="evidence" value="ECO:0007669"/>
    <property type="project" value="Ensembl"/>
</dbReference>
<evidence type="ECO:0000313" key="14">
    <source>
        <dbReference type="Proteomes" id="UP000694385"/>
    </source>
</evidence>
<dbReference type="PRINTS" id="PR00265">
    <property type="entry name" value="INTERLEUKIN2"/>
</dbReference>
<dbReference type="GO" id="GO:0030890">
    <property type="term" value="P:positive regulation of B cell proliferation"/>
    <property type="evidence" value="ECO:0007669"/>
    <property type="project" value="Ensembl"/>
</dbReference>
<dbReference type="GO" id="GO:0045944">
    <property type="term" value="P:positive regulation of transcription by RNA polymerase II"/>
    <property type="evidence" value="ECO:0007669"/>
    <property type="project" value="Ensembl"/>
</dbReference>
<evidence type="ECO:0000256" key="6">
    <source>
        <dbReference type="ARBA" id="ARBA00022729"/>
    </source>
</evidence>
<dbReference type="SUPFAM" id="SSF47266">
    <property type="entry name" value="4-helical cytokines"/>
    <property type="match status" value="1"/>
</dbReference>
<name>A0A8C5LB05_JACJA</name>
<dbReference type="GO" id="GO:0005134">
    <property type="term" value="F:interleukin-2 receptor binding"/>
    <property type="evidence" value="ECO:0007669"/>
    <property type="project" value="Ensembl"/>
</dbReference>
<evidence type="ECO:0000256" key="5">
    <source>
        <dbReference type="ARBA" id="ARBA00022525"/>
    </source>
</evidence>
<dbReference type="GO" id="GO:0002366">
    <property type="term" value="P:leukocyte activation involved in immune response"/>
    <property type="evidence" value="ECO:0007669"/>
    <property type="project" value="Ensembl"/>
</dbReference>
<dbReference type="GO" id="GO:0008083">
    <property type="term" value="F:growth factor activity"/>
    <property type="evidence" value="ECO:0007669"/>
    <property type="project" value="UniProtKB-KW"/>
</dbReference>
<keyword evidence="7 12" id="KW-0391">Immunity</keyword>
<dbReference type="GO" id="GO:0005615">
    <property type="term" value="C:extracellular space"/>
    <property type="evidence" value="ECO:0007669"/>
    <property type="project" value="UniProtKB-KW"/>
</dbReference>
<dbReference type="GO" id="GO:0038110">
    <property type="term" value="P:interleukin-2-mediated signaling pathway"/>
    <property type="evidence" value="ECO:0007669"/>
    <property type="project" value="Ensembl"/>
</dbReference>
<dbReference type="GeneTree" id="ENSGT00390000003555"/>
<dbReference type="Pfam" id="PF00715">
    <property type="entry name" value="IL2"/>
    <property type="match status" value="1"/>
</dbReference>
<dbReference type="InterPro" id="IPR000779">
    <property type="entry name" value="IL-2"/>
</dbReference>
<dbReference type="GO" id="GO:0097192">
    <property type="term" value="P:extrinsic apoptotic signaling pathway in absence of ligand"/>
    <property type="evidence" value="ECO:0007669"/>
    <property type="project" value="Ensembl"/>
</dbReference>
<evidence type="ECO:0000313" key="13">
    <source>
        <dbReference type="Ensembl" id="ENSJJAP00000022964.1"/>
    </source>
</evidence>
<organism evidence="13 14">
    <name type="scientific">Jaculus jaculus</name>
    <name type="common">Lesser Egyptian jerboa</name>
    <dbReference type="NCBI Taxonomy" id="51337"/>
    <lineage>
        <taxon>Eukaryota</taxon>
        <taxon>Metazoa</taxon>
        <taxon>Chordata</taxon>
        <taxon>Craniata</taxon>
        <taxon>Vertebrata</taxon>
        <taxon>Euteleostomi</taxon>
        <taxon>Mammalia</taxon>
        <taxon>Eutheria</taxon>
        <taxon>Euarchontoglires</taxon>
        <taxon>Glires</taxon>
        <taxon>Rodentia</taxon>
        <taxon>Myomorpha</taxon>
        <taxon>Dipodoidea</taxon>
        <taxon>Dipodidae</taxon>
        <taxon>Dipodinae</taxon>
        <taxon>Jaculus</taxon>
    </lineage>
</organism>
<dbReference type="PROSITE" id="PS00424">
    <property type="entry name" value="INTERLEUKIN_2"/>
    <property type="match status" value="1"/>
</dbReference>
<dbReference type="PANTHER" id="PTHR48487:SF1">
    <property type="entry name" value="INTERLEUKIN-2"/>
    <property type="match status" value="1"/>
</dbReference>
<dbReference type="SMART" id="SM00189">
    <property type="entry name" value="IL2"/>
    <property type="match status" value="1"/>
</dbReference>
<keyword evidence="6 12" id="KW-0732">Signal</keyword>
<evidence type="ECO:0000256" key="9">
    <source>
        <dbReference type="ARBA" id="ARBA00023130"/>
    </source>
</evidence>
<dbReference type="OrthoDB" id="9450228at2759"/>
<dbReference type="GO" id="GO:1900100">
    <property type="term" value="P:positive regulation of plasma cell differentiation"/>
    <property type="evidence" value="ECO:0007669"/>
    <property type="project" value="Ensembl"/>
</dbReference>
<protein>
    <recommendedName>
        <fullName evidence="3 12">Interleukin-2</fullName>
        <shortName evidence="12">IL-2</shortName>
    </recommendedName>
</protein>
<dbReference type="Proteomes" id="UP000694385">
    <property type="component" value="Unassembled WGS sequence"/>
</dbReference>
<dbReference type="CTD" id="3558"/>
<dbReference type="GO" id="GO:0032729">
    <property type="term" value="P:positive regulation of type II interferon production"/>
    <property type="evidence" value="ECO:0007669"/>
    <property type="project" value="Ensembl"/>
</dbReference>
<keyword evidence="11" id="KW-0325">Glycoprotein</keyword>
<dbReference type="AlphaFoldDB" id="A0A8C5LB05"/>
<evidence type="ECO:0000256" key="3">
    <source>
        <dbReference type="ARBA" id="ARBA00019453"/>
    </source>
</evidence>
<proteinExistence type="inferred from homology"/>
<evidence type="ECO:0000256" key="1">
    <source>
        <dbReference type="ARBA" id="ARBA00004613"/>
    </source>
</evidence>
<sequence>MSSLQLWSCIALTLALVSSSTPTPSSAEETQQQVQQVLLDLQLLLKGVNNCKSPILSRMLTFKFYMPKKATELKHLQCLEEELGPLQEVLKLAQSKNIHLKNSRDIISNIKVTVLKLKGSETLLCEYNDETVTIVEFLSRWITFCQGIMSRLT</sequence>
<feature type="signal peptide" evidence="12">
    <location>
        <begin position="1"/>
        <end position="27"/>
    </location>
</feature>
<keyword evidence="14" id="KW-1185">Reference proteome</keyword>
<dbReference type="GO" id="GO:0046013">
    <property type="term" value="P:regulation of T cell homeostatic proliferation"/>
    <property type="evidence" value="ECO:0007669"/>
    <property type="project" value="Ensembl"/>
</dbReference>
<dbReference type="PANTHER" id="PTHR48487">
    <property type="entry name" value="INTERLEUKIN-2"/>
    <property type="match status" value="1"/>
</dbReference>
<keyword evidence="9 12" id="KW-1064">Adaptive immunity</keyword>
<feature type="chain" id="PRO_5034731439" description="Interleukin-2" evidence="12">
    <location>
        <begin position="28"/>
        <end position="153"/>
    </location>
</feature>
<dbReference type="RefSeq" id="XP_004667078.1">
    <property type="nucleotide sequence ID" value="XM_004667021.1"/>
</dbReference>
<evidence type="ECO:0000256" key="7">
    <source>
        <dbReference type="ARBA" id="ARBA00022859"/>
    </source>
</evidence>
<keyword evidence="5 12" id="KW-0964">Secreted</keyword>
<evidence type="ECO:0000256" key="11">
    <source>
        <dbReference type="ARBA" id="ARBA00023180"/>
    </source>
</evidence>
<dbReference type="GO" id="GO:0042104">
    <property type="term" value="P:positive regulation of activated T cell proliferation"/>
    <property type="evidence" value="ECO:0007669"/>
    <property type="project" value="Ensembl"/>
</dbReference>
<dbReference type="GO" id="GO:0050728">
    <property type="term" value="P:negative regulation of inflammatory response"/>
    <property type="evidence" value="ECO:0007669"/>
    <property type="project" value="Ensembl"/>
</dbReference>
<evidence type="ECO:0000256" key="4">
    <source>
        <dbReference type="ARBA" id="ARBA00022514"/>
    </source>
</evidence>
<reference evidence="13" key="2">
    <citation type="submission" date="2025-09" db="UniProtKB">
        <authorList>
            <consortium name="Ensembl"/>
        </authorList>
    </citation>
    <scope>IDENTIFICATION</scope>
</reference>
<dbReference type="Gene3D" id="1.20.1250.10">
    <property type="match status" value="1"/>
</dbReference>
<evidence type="ECO:0000256" key="8">
    <source>
        <dbReference type="ARBA" id="ARBA00023030"/>
    </source>
</evidence>
<comment type="function">
    <text evidence="12">Cytokine produced by activated CD4-positive helper T-cells and to a lesser extend activated CD8-positive T-cells and natural killer (NK) cells that plays pivotal roles in the immune response and tolerance. Binds to a receptor complex composed of either the high-affinity trimeric IL-2R (IL2RA/CD25, IL2RB/CD122 and IL2RG/CD132) or the low-affinity dimeric IL-2R (IL2RB and IL2RG). Interaction with the receptor leads to oligomerization and conformation changes in the IL-2R subunits resulting in downstream signaling starting with phosphorylation of JAK1 and JAK3. In turn, JAK1 and JAK3 phosphorylate the receptor to form a docking site leading to the phosphorylation of several substrates including STAT5. This process leads to activation of several pathways including STAT, phosphoinositide-3-kinase/PI3K and mitogen-activated protein kinase/MAPK pathways. Functions as a T-cell growth factor and can increase NK-cell cytolytic activity as well. Promotes strong proliferation of activated B-cells and subsequently immunoglobulin production. Plays a pivotal role in regulating the adaptive immune system by controlling the survival and proliferation of regulatory T-cells, which are required for the maintenance of immune tolerance. Moreover, participates in the differentiation and homeostasis of effector T-cell subsets, including Th1, Th2, Th17 as well as memory CD8-positive T-cells.</text>
</comment>
<dbReference type="InterPro" id="IPR030477">
    <property type="entry name" value="IL-2_CS"/>
</dbReference>
<evidence type="ECO:0000256" key="12">
    <source>
        <dbReference type="RuleBase" id="RU363134"/>
    </source>
</evidence>
<gene>
    <name evidence="13" type="primary">Il2</name>
    <name evidence="12" type="synonym">IL2</name>
</gene>
<reference evidence="13" key="1">
    <citation type="submission" date="2025-08" db="UniProtKB">
        <authorList>
            <consortium name="Ensembl"/>
        </authorList>
    </citation>
    <scope>IDENTIFICATION</scope>
</reference>
<dbReference type="InterPro" id="IPR009079">
    <property type="entry name" value="4_helix_cytokine-like_core"/>
</dbReference>
<dbReference type="GO" id="GO:0005125">
    <property type="term" value="F:cytokine activity"/>
    <property type="evidence" value="ECO:0007669"/>
    <property type="project" value="UniProtKB-KW"/>
</dbReference>
<dbReference type="Ensembl" id="ENSJJAT00000029535.1">
    <property type="protein sequence ID" value="ENSJJAP00000022964.1"/>
    <property type="gene ID" value="ENSJJAG00000022869.1"/>
</dbReference>
<dbReference type="GO" id="GO:0006366">
    <property type="term" value="P:transcription by RNA polymerase II"/>
    <property type="evidence" value="ECO:0007669"/>
    <property type="project" value="Ensembl"/>
</dbReference>
<dbReference type="GeneID" id="101610470"/>
<evidence type="ECO:0000256" key="10">
    <source>
        <dbReference type="ARBA" id="ARBA00023157"/>
    </source>
</evidence>
<dbReference type="GO" id="GO:0050672">
    <property type="term" value="P:negative regulation of lymphocyte proliferation"/>
    <property type="evidence" value="ECO:0007669"/>
    <property type="project" value="Ensembl"/>
</dbReference>